<gene>
    <name evidence="1" type="primary">g3278</name>
    <name evidence="1" type="ORF">EsDP_00003278</name>
</gene>
<dbReference type="InterPro" id="IPR053204">
    <property type="entry name" value="Oxopyrrolidines_Biosynth-assoc"/>
</dbReference>
<evidence type="ECO:0000313" key="2">
    <source>
        <dbReference type="Proteomes" id="UP001562357"/>
    </source>
</evidence>
<organism evidence="1 2">
    <name type="scientific">Epichloe bromicola</name>
    <dbReference type="NCBI Taxonomy" id="79588"/>
    <lineage>
        <taxon>Eukaryota</taxon>
        <taxon>Fungi</taxon>
        <taxon>Dikarya</taxon>
        <taxon>Ascomycota</taxon>
        <taxon>Pezizomycotina</taxon>
        <taxon>Sordariomycetes</taxon>
        <taxon>Hypocreomycetidae</taxon>
        <taxon>Hypocreales</taxon>
        <taxon>Clavicipitaceae</taxon>
        <taxon>Epichloe</taxon>
    </lineage>
</organism>
<evidence type="ECO:0000313" key="1">
    <source>
        <dbReference type="EMBL" id="GAB0134926.1"/>
    </source>
</evidence>
<reference evidence="2" key="1">
    <citation type="submission" date="2024-06" db="EMBL/GenBank/DDBJ databases">
        <title>Draft Genome Sequences of Epichloe bromicola Strains Isolated from Elymus ciliaris.</title>
        <authorList>
            <consortium name="Epichloe bromicola genome sequencing consortium"/>
            <person name="Miura A."/>
            <person name="Imano S."/>
            <person name="Ashida A."/>
            <person name="Sato I."/>
            <person name="Chiba S."/>
            <person name="Tanaka A."/>
            <person name="Camagna M."/>
            <person name="Takemoto D."/>
        </authorList>
    </citation>
    <scope>NUCLEOTIDE SEQUENCE [LARGE SCALE GENOMIC DNA]</scope>
    <source>
        <strain evidence="2">DP</strain>
    </source>
</reference>
<dbReference type="Proteomes" id="UP001562357">
    <property type="component" value="Unassembled WGS sequence"/>
</dbReference>
<sequence length="326" mass="35911">MPPVQLRLEDAGAPDFAPRVIEILNSTLPVNGAKTPGEAAAALDALFGENYVEADGAGGFLWWFWDLIHDLSRQVPYNSPEAERLASTLQALHDLPTKSVKLGDSWGAGSTVELWQDLPLFGATYREAIDNGNAFSSSQLDFNTHASTVADHASLRADPRAPNEEERKQRFVNLQTHAARVAGLGLIKADTWSSWALWTLVEALEGSMTPIRGAPDEINEDPAAVEDISYKVKSAAAWIIFAGNRLYGRDEEVVGATAGPLWRLDKKEAVKLKKKTKGTDGYCPERWNLWKQRLARIRDTDKLEAGVRNEAGYALTAMEVVEKFHT</sequence>
<dbReference type="PANTHER" id="PTHR38797">
    <property type="entry name" value="NUCLEAR PORE COMPLEX PROTEIN NUP85-RELATED"/>
    <property type="match status" value="1"/>
</dbReference>
<dbReference type="InterPro" id="IPR022085">
    <property type="entry name" value="OpdG"/>
</dbReference>
<dbReference type="Pfam" id="PF12311">
    <property type="entry name" value="DUF3632"/>
    <property type="match status" value="1"/>
</dbReference>
<dbReference type="PANTHER" id="PTHR38797:SF4">
    <property type="entry name" value="NUCLEAR PORE COMPLEX PROTEIN NUP85"/>
    <property type="match status" value="1"/>
</dbReference>
<keyword evidence="2" id="KW-1185">Reference proteome</keyword>
<proteinExistence type="predicted"/>
<dbReference type="EMBL" id="BAAFGZ010000102">
    <property type="protein sequence ID" value="GAB0134926.1"/>
    <property type="molecule type" value="Genomic_DNA"/>
</dbReference>
<comment type="caution">
    <text evidence="1">The sequence shown here is derived from an EMBL/GenBank/DDBJ whole genome shotgun (WGS) entry which is preliminary data.</text>
</comment>
<accession>A0ABQ0CNA1</accession>
<name>A0ABQ0CNA1_9HYPO</name>
<protein>
    <submittedName>
        <fullName evidence="1">Uncharacterized protein</fullName>
    </submittedName>
</protein>